<protein>
    <submittedName>
        <fullName evidence="4">Beta-lactamase/transpeptidase-like protein</fullName>
    </submittedName>
</protein>
<evidence type="ECO:0000313" key="4">
    <source>
        <dbReference type="EMBL" id="KAF2717140.1"/>
    </source>
</evidence>
<gene>
    <name evidence="4" type="ORF">K431DRAFT_233775</name>
</gene>
<dbReference type="PANTHER" id="PTHR46825">
    <property type="entry name" value="D-ALANYL-D-ALANINE-CARBOXYPEPTIDASE/ENDOPEPTIDASE AMPH"/>
    <property type="match status" value="1"/>
</dbReference>
<evidence type="ECO:0000256" key="2">
    <source>
        <dbReference type="SAM" id="MobiDB-lite"/>
    </source>
</evidence>
<reference evidence="4" key="1">
    <citation type="journal article" date="2020" name="Stud. Mycol.">
        <title>101 Dothideomycetes genomes: a test case for predicting lifestyles and emergence of pathogens.</title>
        <authorList>
            <person name="Haridas S."/>
            <person name="Albert R."/>
            <person name="Binder M."/>
            <person name="Bloem J."/>
            <person name="Labutti K."/>
            <person name="Salamov A."/>
            <person name="Andreopoulos B."/>
            <person name="Baker S."/>
            <person name="Barry K."/>
            <person name="Bills G."/>
            <person name="Bluhm B."/>
            <person name="Cannon C."/>
            <person name="Castanera R."/>
            <person name="Culley D."/>
            <person name="Daum C."/>
            <person name="Ezra D."/>
            <person name="Gonzalez J."/>
            <person name="Henrissat B."/>
            <person name="Kuo A."/>
            <person name="Liang C."/>
            <person name="Lipzen A."/>
            <person name="Lutzoni F."/>
            <person name="Magnuson J."/>
            <person name="Mondo S."/>
            <person name="Nolan M."/>
            <person name="Ohm R."/>
            <person name="Pangilinan J."/>
            <person name="Park H.-J."/>
            <person name="Ramirez L."/>
            <person name="Alfaro M."/>
            <person name="Sun H."/>
            <person name="Tritt A."/>
            <person name="Yoshinaga Y."/>
            <person name="Zwiers L.-H."/>
            <person name="Turgeon B."/>
            <person name="Goodwin S."/>
            <person name="Spatafora J."/>
            <person name="Crous P."/>
            <person name="Grigoriev I."/>
        </authorList>
    </citation>
    <scope>NUCLEOTIDE SEQUENCE</scope>
    <source>
        <strain evidence="4">CBS 116435</strain>
    </source>
</reference>
<dbReference type="AlphaFoldDB" id="A0A9P4Q0C0"/>
<dbReference type="Proteomes" id="UP000799441">
    <property type="component" value="Unassembled WGS sequence"/>
</dbReference>
<keyword evidence="5" id="KW-1185">Reference proteome</keyword>
<dbReference type="OrthoDB" id="552049at2759"/>
<name>A0A9P4Q0C0_9PEZI</name>
<evidence type="ECO:0000313" key="5">
    <source>
        <dbReference type="Proteomes" id="UP000799441"/>
    </source>
</evidence>
<feature type="region of interest" description="Disordered" evidence="2">
    <location>
        <begin position="295"/>
        <end position="315"/>
    </location>
</feature>
<evidence type="ECO:0000259" key="3">
    <source>
        <dbReference type="Pfam" id="PF00144"/>
    </source>
</evidence>
<proteinExistence type="inferred from homology"/>
<dbReference type="EMBL" id="MU003851">
    <property type="protein sequence ID" value="KAF2717140.1"/>
    <property type="molecule type" value="Genomic_DNA"/>
</dbReference>
<comment type="similarity">
    <text evidence="1">Belongs to the peptidase S12 family.</text>
</comment>
<dbReference type="InterPro" id="IPR050491">
    <property type="entry name" value="AmpC-like"/>
</dbReference>
<feature type="domain" description="Beta-lactamase-related" evidence="3">
    <location>
        <begin position="32"/>
        <end position="390"/>
    </location>
</feature>
<organism evidence="4 5">
    <name type="scientific">Polychaeton citri CBS 116435</name>
    <dbReference type="NCBI Taxonomy" id="1314669"/>
    <lineage>
        <taxon>Eukaryota</taxon>
        <taxon>Fungi</taxon>
        <taxon>Dikarya</taxon>
        <taxon>Ascomycota</taxon>
        <taxon>Pezizomycotina</taxon>
        <taxon>Dothideomycetes</taxon>
        <taxon>Dothideomycetidae</taxon>
        <taxon>Capnodiales</taxon>
        <taxon>Capnodiaceae</taxon>
        <taxon>Polychaeton</taxon>
    </lineage>
</organism>
<sequence>MAGQLHADTGKAGGNSSTVNYEDLGDAKLDVFVEDTLARYHTTGLSIAVVHGDKTWAKGYGYSDISANEKVTPRTLFLAASTTKSFTAALLAHIVESKDPQYSDVHGRPITWQTRVGSLLPNDFVLHDEHTGSRVTVEDALSHRTGLPRHDLAWTAGDSSTRDQIRKLRHLPLHNELRAAFEYTNLPFKAIAHAAAEVAGAGSKPKDLYKKWIFDPLGMRETFFDLEEARQHAVNHCSVGANFSRGYYWAEETQSQFEAPWETLPPRDGSGGIISNVLDYTIWMRHLMSKYIPIRSSKPDKDGEQDENSQPGLGKATVAAMTTPRIVLPSPLLTCHKGVAGYGLGLYVYTYRDNLVWQHNGGISGYMCSMIMLPEKNWAIMTMQNSYSFAEDVVIYKLIDDFLGLQGDARWDMESHVQSLEKDIKAKLRHENIVKRLYPDAPMPADAIPPRLELELHEGVYSHPAYHSFRLYSKPHEDDEPGEGLLYLRPASKAYLDIKFTLRHVSGEWWWAYKQTGPKQWLADTVHKVRFELGINGELKAMWLQAEPAIEDLASFEKIKCD</sequence>
<dbReference type="Pfam" id="PF00144">
    <property type="entry name" value="Beta-lactamase"/>
    <property type="match status" value="1"/>
</dbReference>
<comment type="caution">
    <text evidence="4">The sequence shown here is derived from an EMBL/GenBank/DDBJ whole genome shotgun (WGS) entry which is preliminary data.</text>
</comment>
<dbReference type="PANTHER" id="PTHR46825:SF15">
    <property type="entry name" value="BETA-LACTAMASE-RELATED DOMAIN-CONTAINING PROTEIN"/>
    <property type="match status" value="1"/>
</dbReference>
<dbReference type="Gene3D" id="3.40.710.10">
    <property type="entry name" value="DD-peptidase/beta-lactamase superfamily"/>
    <property type="match status" value="1"/>
</dbReference>
<dbReference type="InterPro" id="IPR012338">
    <property type="entry name" value="Beta-lactam/transpept-like"/>
</dbReference>
<dbReference type="SUPFAM" id="SSF56601">
    <property type="entry name" value="beta-lactamase/transpeptidase-like"/>
    <property type="match status" value="1"/>
</dbReference>
<dbReference type="InterPro" id="IPR001466">
    <property type="entry name" value="Beta-lactam-related"/>
</dbReference>
<accession>A0A9P4Q0C0</accession>
<evidence type="ECO:0000256" key="1">
    <source>
        <dbReference type="ARBA" id="ARBA00038215"/>
    </source>
</evidence>